<dbReference type="EMBL" id="LAZR01016118">
    <property type="protein sequence ID" value="KKM05890.1"/>
    <property type="molecule type" value="Genomic_DNA"/>
</dbReference>
<gene>
    <name evidence="1" type="ORF">LCGC14_1749490</name>
</gene>
<proteinExistence type="predicted"/>
<dbReference type="AlphaFoldDB" id="A0A0F9H4D2"/>
<accession>A0A0F9H4D2</accession>
<sequence length="75" mass="8892">MNFLFKQIVIWMSEYFPFLLRIFGLRIFTIDNTDITPDFCSGIPPIGRKLESKISWIIKNRCYLSIPIKIIRPLV</sequence>
<evidence type="ECO:0000313" key="1">
    <source>
        <dbReference type="EMBL" id="KKM05890.1"/>
    </source>
</evidence>
<organism evidence="1">
    <name type="scientific">marine sediment metagenome</name>
    <dbReference type="NCBI Taxonomy" id="412755"/>
    <lineage>
        <taxon>unclassified sequences</taxon>
        <taxon>metagenomes</taxon>
        <taxon>ecological metagenomes</taxon>
    </lineage>
</organism>
<reference evidence="1" key="1">
    <citation type="journal article" date="2015" name="Nature">
        <title>Complex archaea that bridge the gap between prokaryotes and eukaryotes.</title>
        <authorList>
            <person name="Spang A."/>
            <person name="Saw J.H."/>
            <person name="Jorgensen S.L."/>
            <person name="Zaremba-Niedzwiedzka K."/>
            <person name="Martijn J."/>
            <person name="Lind A.E."/>
            <person name="van Eijk R."/>
            <person name="Schleper C."/>
            <person name="Guy L."/>
            <person name="Ettema T.J."/>
        </authorList>
    </citation>
    <scope>NUCLEOTIDE SEQUENCE</scope>
</reference>
<comment type="caution">
    <text evidence="1">The sequence shown here is derived from an EMBL/GenBank/DDBJ whole genome shotgun (WGS) entry which is preliminary data.</text>
</comment>
<name>A0A0F9H4D2_9ZZZZ</name>
<protein>
    <submittedName>
        <fullName evidence="1">Uncharacterized protein</fullName>
    </submittedName>
</protein>